<protein>
    <submittedName>
        <fullName evidence="2">Uncharacterized protein</fullName>
    </submittedName>
</protein>
<sequence length="128" mass="14681">MAGEGESALSQEILKDAFLPKGSNGEDTRESTTESEIDYDRFMNSQAPDFATILSILEGRKGMKQCNRSRRLKDPDSIPHAMNNTGRDRGRQLLRRAQIFYHLQNLLDYLPFIKLPFLRCSITKPNYI</sequence>
<dbReference type="STRING" id="4536.A0A0E0JCK9"/>
<feature type="region of interest" description="Disordered" evidence="1">
    <location>
        <begin position="1"/>
        <end position="38"/>
    </location>
</feature>
<dbReference type="OMA" id="GESALSX"/>
<keyword evidence="3" id="KW-1185">Reference proteome</keyword>
<evidence type="ECO:0000313" key="3">
    <source>
        <dbReference type="Proteomes" id="UP000006591"/>
    </source>
</evidence>
<dbReference type="Proteomes" id="UP000006591">
    <property type="component" value="Chromosome 12"/>
</dbReference>
<dbReference type="eggNOG" id="ENOG502R42W">
    <property type="taxonomic scope" value="Eukaryota"/>
</dbReference>
<accession>A0A0E0JCK9</accession>
<dbReference type="AlphaFoldDB" id="A0A0E0JCK9"/>
<dbReference type="EnsemblPlants" id="ONIVA12G18050.1">
    <property type="protein sequence ID" value="ONIVA12G18050.1"/>
    <property type="gene ID" value="ONIVA12G18050"/>
</dbReference>
<reference evidence="2" key="1">
    <citation type="submission" date="2015-04" db="UniProtKB">
        <authorList>
            <consortium name="EnsemblPlants"/>
        </authorList>
    </citation>
    <scope>IDENTIFICATION</scope>
    <source>
        <strain evidence="2">SL10</strain>
    </source>
</reference>
<proteinExistence type="predicted"/>
<evidence type="ECO:0000256" key="1">
    <source>
        <dbReference type="SAM" id="MobiDB-lite"/>
    </source>
</evidence>
<evidence type="ECO:0000313" key="2">
    <source>
        <dbReference type="EnsemblPlants" id="ONIVA12G18050.1"/>
    </source>
</evidence>
<dbReference type="Gramene" id="ONIVA12G18050.1">
    <property type="protein sequence ID" value="ONIVA12G18050.1"/>
    <property type="gene ID" value="ONIVA12G18050"/>
</dbReference>
<name>A0A0E0JCK9_ORYNI</name>
<organism evidence="2">
    <name type="scientific">Oryza nivara</name>
    <name type="common">Indian wild rice</name>
    <name type="synonym">Oryza sativa f. spontanea</name>
    <dbReference type="NCBI Taxonomy" id="4536"/>
    <lineage>
        <taxon>Eukaryota</taxon>
        <taxon>Viridiplantae</taxon>
        <taxon>Streptophyta</taxon>
        <taxon>Embryophyta</taxon>
        <taxon>Tracheophyta</taxon>
        <taxon>Spermatophyta</taxon>
        <taxon>Magnoliopsida</taxon>
        <taxon>Liliopsida</taxon>
        <taxon>Poales</taxon>
        <taxon>Poaceae</taxon>
        <taxon>BOP clade</taxon>
        <taxon>Oryzoideae</taxon>
        <taxon>Oryzeae</taxon>
        <taxon>Oryzinae</taxon>
        <taxon>Oryza</taxon>
    </lineage>
</organism>
<reference evidence="2" key="2">
    <citation type="submission" date="2018-04" db="EMBL/GenBank/DDBJ databases">
        <title>OnivRS2 (Oryza nivara Reference Sequence Version 2).</title>
        <authorList>
            <person name="Zhang J."/>
            <person name="Kudrna D."/>
            <person name="Lee S."/>
            <person name="Talag J."/>
            <person name="Rajasekar S."/>
            <person name="Welchert J."/>
            <person name="Hsing Y.-I."/>
            <person name="Wing R.A."/>
        </authorList>
    </citation>
    <scope>NUCLEOTIDE SEQUENCE [LARGE SCALE GENOMIC DNA]</scope>
    <source>
        <strain evidence="2">SL10</strain>
    </source>
</reference>
<dbReference type="HOGENOM" id="CLU_160961_0_0_1"/>
<feature type="region of interest" description="Disordered" evidence="1">
    <location>
        <begin position="67"/>
        <end position="89"/>
    </location>
</feature>